<feature type="region of interest" description="Disordered" evidence="1">
    <location>
        <begin position="106"/>
        <end position="163"/>
    </location>
</feature>
<feature type="domain" description="DNA primase/polymerase bifunctional N-terminal" evidence="2">
    <location>
        <begin position="156"/>
        <end position="229"/>
    </location>
</feature>
<dbReference type="Proteomes" id="UP001500908">
    <property type="component" value="Unassembled WGS sequence"/>
</dbReference>
<evidence type="ECO:0000256" key="1">
    <source>
        <dbReference type="SAM" id="MobiDB-lite"/>
    </source>
</evidence>
<evidence type="ECO:0000313" key="4">
    <source>
        <dbReference type="Proteomes" id="UP001500908"/>
    </source>
</evidence>
<reference evidence="4" key="1">
    <citation type="journal article" date="2019" name="Int. J. Syst. Evol. Microbiol.">
        <title>The Global Catalogue of Microorganisms (GCM) 10K type strain sequencing project: providing services to taxonomists for standard genome sequencing and annotation.</title>
        <authorList>
            <consortium name="The Broad Institute Genomics Platform"/>
            <consortium name="The Broad Institute Genome Sequencing Center for Infectious Disease"/>
            <person name="Wu L."/>
            <person name="Ma J."/>
        </authorList>
    </citation>
    <scope>NUCLEOTIDE SEQUENCE [LARGE SCALE GENOMIC DNA]</scope>
    <source>
        <strain evidence="4">JCM 17137</strain>
    </source>
</reference>
<organism evidence="3 4">
    <name type="scientific">Salinactinospora qingdaonensis</name>
    <dbReference type="NCBI Taxonomy" id="702744"/>
    <lineage>
        <taxon>Bacteria</taxon>
        <taxon>Bacillati</taxon>
        <taxon>Actinomycetota</taxon>
        <taxon>Actinomycetes</taxon>
        <taxon>Streptosporangiales</taxon>
        <taxon>Nocardiopsidaceae</taxon>
        <taxon>Salinactinospora</taxon>
    </lineage>
</organism>
<feature type="compositionally biased region" description="Low complexity" evidence="1">
    <location>
        <begin position="132"/>
        <end position="163"/>
    </location>
</feature>
<accession>A0ABP7GBN7</accession>
<evidence type="ECO:0000259" key="2">
    <source>
        <dbReference type="Pfam" id="PF09250"/>
    </source>
</evidence>
<dbReference type="InterPro" id="IPR015330">
    <property type="entry name" value="DNA_primase/pol_bifunc_N"/>
</dbReference>
<sequence length="245" mass="26285">MLLDVIETYRGIGTYTDAVAYLEQQRNDPRNQVMCETCGWVWGMVCPECPGCGCYNAVCSGWRHHEYMDEDERAELTACDEYGGNAYNPPEYHGWRLPAAWPCSRSRPAETSRTGADGRKAPPPRPTRSVEPGAAATTSASAAGPPASSVSTSTSPTTATPSGGMHLYFRALPGRVITSVSGGRSRLGAGIDVRGPGGRGGYLVGPDSVVNGRSYAITHDAPIQLLPDWLTDQLALPQIAHEYLR</sequence>
<evidence type="ECO:0000313" key="3">
    <source>
        <dbReference type="EMBL" id="GAA3760812.1"/>
    </source>
</evidence>
<dbReference type="SUPFAM" id="SSF56747">
    <property type="entry name" value="Prim-pol domain"/>
    <property type="match status" value="1"/>
</dbReference>
<dbReference type="EMBL" id="BAABDD010000031">
    <property type="protein sequence ID" value="GAA3760812.1"/>
    <property type="molecule type" value="Genomic_DNA"/>
</dbReference>
<gene>
    <name evidence="3" type="ORF">GCM10022402_43320</name>
</gene>
<proteinExistence type="predicted"/>
<name>A0ABP7GBN7_9ACTN</name>
<protein>
    <recommendedName>
        <fullName evidence="2">DNA primase/polymerase bifunctional N-terminal domain-containing protein</fullName>
    </recommendedName>
</protein>
<dbReference type="Pfam" id="PF09250">
    <property type="entry name" value="Prim-Pol"/>
    <property type="match status" value="1"/>
</dbReference>
<comment type="caution">
    <text evidence="3">The sequence shown here is derived from an EMBL/GenBank/DDBJ whole genome shotgun (WGS) entry which is preliminary data.</text>
</comment>
<keyword evidence="4" id="KW-1185">Reference proteome</keyword>